<dbReference type="InterPro" id="IPR008003">
    <property type="entry name" value="DUF739"/>
</dbReference>
<gene>
    <name evidence="1" type="ORF">ABFO16_06140</name>
</gene>
<comment type="caution">
    <text evidence="1">The sequence shown here is derived from an EMBL/GenBank/DDBJ whole genome shotgun (WGS) entry which is preliminary data.</text>
</comment>
<proteinExistence type="predicted"/>
<dbReference type="Proteomes" id="UP001478133">
    <property type="component" value="Unassembled WGS sequence"/>
</dbReference>
<accession>A0ABV1HU19</accession>
<dbReference type="SUPFAM" id="SSF47413">
    <property type="entry name" value="lambda repressor-like DNA-binding domains"/>
    <property type="match status" value="1"/>
</dbReference>
<dbReference type="EMBL" id="JBBMFI010000018">
    <property type="protein sequence ID" value="MEQ2565815.1"/>
    <property type="molecule type" value="Genomic_DNA"/>
</dbReference>
<organism evidence="1 2">
    <name type="scientific">Ruminococcoides intestinihominis</name>
    <dbReference type="NCBI Taxonomy" id="3133161"/>
    <lineage>
        <taxon>Bacteria</taxon>
        <taxon>Bacillati</taxon>
        <taxon>Bacillota</taxon>
        <taxon>Clostridia</taxon>
        <taxon>Eubacteriales</taxon>
        <taxon>Oscillospiraceae</taxon>
        <taxon>Ruminococcoides</taxon>
    </lineage>
</organism>
<dbReference type="Pfam" id="PF05339">
    <property type="entry name" value="DUF739"/>
    <property type="match status" value="1"/>
</dbReference>
<dbReference type="InterPro" id="IPR010982">
    <property type="entry name" value="Lambda_DNA-bd_dom_sf"/>
</dbReference>
<keyword evidence="2" id="KW-1185">Reference proteome</keyword>
<evidence type="ECO:0000313" key="1">
    <source>
        <dbReference type="EMBL" id="MEQ2565815.1"/>
    </source>
</evidence>
<evidence type="ECO:0000313" key="2">
    <source>
        <dbReference type="Proteomes" id="UP001478133"/>
    </source>
</evidence>
<reference evidence="1 2" key="1">
    <citation type="submission" date="2024-03" db="EMBL/GenBank/DDBJ databases">
        <title>Human intestinal bacterial collection.</title>
        <authorList>
            <person name="Pauvert C."/>
            <person name="Hitch T.C.A."/>
            <person name="Clavel T."/>
        </authorList>
    </citation>
    <scope>NUCLEOTIDE SEQUENCE [LARGE SCALE GENOMIC DNA]</scope>
    <source>
        <strain evidence="1 2">CLA-AP-H18</strain>
    </source>
</reference>
<protein>
    <submittedName>
        <fullName evidence="1">DUF739 family protein</fullName>
    </submittedName>
</protein>
<name>A0ABV1HU19_9FIRM</name>
<sequence>MPNETAFNYSKLKGRIKEKCGTCFNFAKQLGCSNNTLSAKINNASDFSQTEIIKSVDILDLKVEDISTYFFTPKV</sequence>
<dbReference type="RefSeq" id="WP_367286323.1">
    <property type="nucleotide sequence ID" value="NZ_JBBMEY010000008.1"/>
</dbReference>